<keyword evidence="3" id="KW-0436">Ligase</keyword>
<dbReference type="Gene3D" id="2.40.50.140">
    <property type="entry name" value="Nucleic acid-binding proteins"/>
    <property type="match status" value="1"/>
</dbReference>
<reference evidence="9" key="1">
    <citation type="submission" date="2020-07" db="EMBL/GenBank/DDBJ databases">
        <authorList>
            <person name="Nazaruddin N."/>
        </authorList>
    </citation>
    <scope>NUCLEOTIDE SEQUENCE</scope>
</reference>
<dbReference type="Gene3D" id="3.30.479.30">
    <property type="entry name" value="Band 7 domain"/>
    <property type="match status" value="1"/>
</dbReference>
<evidence type="ECO:0000256" key="3">
    <source>
        <dbReference type="ARBA" id="ARBA00022598"/>
    </source>
</evidence>
<dbReference type="SMART" id="SM00244">
    <property type="entry name" value="PHB"/>
    <property type="match status" value="1"/>
</dbReference>
<dbReference type="CDD" id="cd03401">
    <property type="entry name" value="SPFH_prohibitin"/>
    <property type="match status" value="1"/>
</dbReference>
<dbReference type="PRINTS" id="PR00679">
    <property type="entry name" value="PROHIBITIN"/>
</dbReference>
<dbReference type="Gene3D" id="3.30.930.10">
    <property type="entry name" value="Bira Bifunctional Protein, Domain 2"/>
    <property type="match status" value="2"/>
</dbReference>
<dbReference type="InterPro" id="IPR036013">
    <property type="entry name" value="Band_7/SPFH_dom_sf"/>
</dbReference>
<dbReference type="OrthoDB" id="372395at2759"/>
<evidence type="ECO:0000256" key="6">
    <source>
        <dbReference type="ARBA" id="ARBA00023146"/>
    </source>
</evidence>
<dbReference type="GO" id="GO:0003723">
    <property type="term" value="F:RNA binding"/>
    <property type="evidence" value="ECO:0007669"/>
    <property type="project" value="TreeGrafter"/>
</dbReference>
<evidence type="ECO:0000256" key="2">
    <source>
        <dbReference type="ARBA" id="ARBA00022490"/>
    </source>
</evidence>
<sequence length="681" mass="76165">NKMNEFKFPKAPNGMGFAASCLAAVGMTGYGVWKSMYTVEAGHRAIIFSRLGGIQQDILTEGLHFRVPWFHWPIIYDIRSRPRKLSSPTGSKDLQMVNISLRVLSRPDATQLPAMYRHLGLDYDEKVLPSICNEVLKSVVAKFNASQLITQRQQVSNLVRKELTDRAQDFNIVLDDVSITELSFGKEYTAAVESKQVAQQEAQRAAFFVEKAKQEKQQKIVQAEGDKRKGLANWNDAMQSAVKTLKSEHQTSVKTNEKPLLKDSLPISSEEQVSILLDSADGGAKMIQTQQDKVQEEDVSIGKYGDTGLIQSKDKHTERKFIDIKNLNPNLEDQTVWIRGRLHTSRAKGKQCFIVLRQQSYTIQGLAAVNEKVSKQMIKFLSNITKESIVDIEAIVKCVPSQIESCTQKDVEVHIEKVFVISAAKPQLPLQIEDASRPVGEADENALNIKVNQDTRLDNRVLDLRTPANQAIYRVEAAVCKLFRDILTSKGFVEIHTPKIISAASEGGANVFTVSYFKGNAYLAQSPQLYKQMAIAADFDKVFTVGADPPLKLEFKDAIDLLAEAGITLGEEDDLSTPDEKLLGKLVKAKKISNSYDMFMRGEEIISGAQRIHDPELLTERAKHHEIDLEKIRSYIDAFKYGCPPHAGGGIGMERVVMLYLGLDNIRKVSMFPRDPKRITP</sequence>
<proteinExistence type="inferred from homology"/>
<dbReference type="GO" id="GO:0016020">
    <property type="term" value="C:membrane"/>
    <property type="evidence" value="ECO:0007669"/>
    <property type="project" value="InterPro"/>
</dbReference>
<dbReference type="GO" id="GO:0005524">
    <property type="term" value="F:ATP binding"/>
    <property type="evidence" value="ECO:0007669"/>
    <property type="project" value="UniProtKB-KW"/>
</dbReference>
<dbReference type="PANTHER" id="PTHR43450:SF1">
    <property type="entry name" value="ASPARTATE--TRNA LIGASE, CYTOPLASMIC"/>
    <property type="match status" value="1"/>
</dbReference>
<dbReference type="FunFam" id="3.30.479.30:FF:000001">
    <property type="entry name" value="Prohibitin 2"/>
    <property type="match status" value="1"/>
</dbReference>
<dbReference type="PANTHER" id="PTHR43450">
    <property type="entry name" value="ASPARTYL-TRNA SYNTHETASE"/>
    <property type="match status" value="1"/>
</dbReference>
<keyword evidence="10" id="KW-1185">Reference proteome</keyword>
<evidence type="ECO:0000256" key="4">
    <source>
        <dbReference type="ARBA" id="ARBA00022741"/>
    </source>
</evidence>
<evidence type="ECO:0000256" key="7">
    <source>
        <dbReference type="ARBA" id="ARBA00033155"/>
    </source>
</evidence>
<dbReference type="CDD" id="cd04320">
    <property type="entry name" value="AspRS_cyto_N"/>
    <property type="match status" value="1"/>
</dbReference>
<accession>A0A6V7HD68</accession>
<dbReference type="GO" id="GO:0006422">
    <property type="term" value="P:aspartyl-tRNA aminoacylation"/>
    <property type="evidence" value="ECO:0007669"/>
    <property type="project" value="InterPro"/>
</dbReference>
<evidence type="ECO:0000313" key="10">
    <source>
        <dbReference type="Proteomes" id="UP000752696"/>
    </source>
</evidence>
<dbReference type="Proteomes" id="UP000752696">
    <property type="component" value="Unassembled WGS sequence"/>
</dbReference>
<dbReference type="GO" id="GO:0004815">
    <property type="term" value="F:aspartate-tRNA ligase activity"/>
    <property type="evidence" value="ECO:0007669"/>
    <property type="project" value="InterPro"/>
</dbReference>
<dbReference type="SUPFAM" id="SSF117892">
    <property type="entry name" value="Band 7/SPFH domain"/>
    <property type="match status" value="1"/>
</dbReference>
<dbReference type="FunFam" id="2.40.50.140:FF:000132">
    <property type="entry name" value="Aspartyl-tRNA synthetase, cytoplasmic"/>
    <property type="match status" value="1"/>
</dbReference>
<dbReference type="EMBL" id="CAJDYZ010010748">
    <property type="protein sequence ID" value="CAD1478425.1"/>
    <property type="molecule type" value="Genomic_DNA"/>
</dbReference>
<dbReference type="InterPro" id="IPR001107">
    <property type="entry name" value="Band_7"/>
</dbReference>
<protein>
    <recommendedName>
        <fullName evidence="7">Aspartyl-tRNA synthetase</fullName>
    </recommendedName>
</protein>
<dbReference type="InterPro" id="IPR012340">
    <property type="entry name" value="NA-bd_OB-fold"/>
</dbReference>
<evidence type="ECO:0000256" key="5">
    <source>
        <dbReference type="ARBA" id="ARBA00022840"/>
    </source>
</evidence>
<organism evidence="9 10">
    <name type="scientific">Heterotrigona itama</name>
    <dbReference type="NCBI Taxonomy" id="395501"/>
    <lineage>
        <taxon>Eukaryota</taxon>
        <taxon>Metazoa</taxon>
        <taxon>Ecdysozoa</taxon>
        <taxon>Arthropoda</taxon>
        <taxon>Hexapoda</taxon>
        <taxon>Insecta</taxon>
        <taxon>Pterygota</taxon>
        <taxon>Neoptera</taxon>
        <taxon>Endopterygota</taxon>
        <taxon>Hymenoptera</taxon>
        <taxon>Apocrita</taxon>
        <taxon>Aculeata</taxon>
        <taxon>Apoidea</taxon>
        <taxon>Anthophila</taxon>
        <taxon>Apidae</taxon>
        <taxon>Heterotrigona</taxon>
    </lineage>
</organism>
<keyword evidence="5" id="KW-0067">ATP-binding</keyword>
<dbReference type="InterPro" id="IPR004365">
    <property type="entry name" value="NA-bd_OB_tRNA"/>
</dbReference>
<dbReference type="InterPro" id="IPR004364">
    <property type="entry name" value="Aa-tRNA-synt_II"/>
</dbReference>
<comment type="similarity">
    <text evidence="1">Belongs to the prohibitin family.</text>
</comment>
<dbReference type="GO" id="GO:0005829">
    <property type="term" value="C:cytosol"/>
    <property type="evidence" value="ECO:0007669"/>
    <property type="project" value="TreeGrafter"/>
</dbReference>
<dbReference type="InterPro" id="IPR004523">
    <property type="entry name" value="Asp-tRNA_synthase_2"/>
</dbReference>
<dbReference type="Pfam" id="PF01336">
    <property type="entry name" value="tRNA_anti-codon"/>
    <property type="match status" value="1"/>
</dbReference>
<dbReference type="InterPro" id="IPR006195">
    <property type="entry name" value="aa-tRNA-synth_II"/>
</dbReference>
<feature type="non-terminal residue" evidence="9">
    <location>
        <position position="1"/>
    </location>
</feature>
<dbReference type="SUPFAM" id="SSF55681">
    <property type="entry name" value="Class II aaRS and biotin synthetases"/>
    <property type="match status" value="1"/>
</dbReference>
<keyword evidence="2" id="KW-0963">Cytoplasm</keyword>
<evidence type="ECO:0000259" key="8">
    <source>
        <dbReference type="PROSITE" id="PS50862"/>
    </source>
</evidence>
<dbReference type="PROSITE" id="PS50862">
    <property type="entry name" value="AA_TRNA_LIGASE_II"/>
    <property type="match status" value="1"/>
</dbReference>
<dbReference type="SUPFAM" id="SSF50249">
    <property type="entry name" value="Nucleic acid-binding proteins"/>
    <property type="match status" value="1"/>
</dbReference>
<dbReference type="AlphaFoldDB" id="A0A6V7HD68"/>
<evidence type="ECO:0000313" key="9">
    <source>
        <dbReference type="EMBL" id="CAD1478425.1"/>
    </source>
</evidence>
<keyword evidence="6" id="KW-0030">Aminoacyl-tRNA synthetase</keyword>
<feature type="domain" description="Aminoacyl-transfer RNA synthetases class-II family profile" evidence="8">
    <location>
        <begin position="154"/>
        <end position="681"/>
    </location>
</feature>
<dbReference type="InterPro" id="IPR045864">
    <property type="entry name" value="aa-tRNA-synth_II/BPL/LPL"/>
</dbReference>
<evidence type="ECO:0000256" key="1">
    <source>
        <dbReference type="ARBA" id="ARBA00009658"/>
    </source>
</evidence>
<gene>
    <name evidence="9" type="ORF">MHI_LOCUS795150</name>
</gene>
<name>A0A6V7HD68_9HYME</name>
<dbReference type="Pfam" id="PF00152">
    <property type="entry name" value="tRNA-synt_2"/>
    <property type="match status" value="2"/>
</dbReference>
<dbReference type="Pfam" id="PF01145">
    <property type="entry name" value="Band_7"/>
    <property type="match status" value="1"/>
</dbReference>
<dbReference type="GO" id="GO:0017101">
    <property type="term" value="C:aminoacyl-tRNA synthetase multienzyme complex"/>
    <property type="evidence" value="ECO:0007669"/>
    <property type="project" value="TreeGrafter"/>
</dbReference>
<comment type="caution">
    <text evidence="9">The sequence shown here is derived from an EMBL/GenBank/DDBJ whole genome shotgun (WGS) entry which is preliminary data.</text>
</comment>
<dbReference type="InterPro" id="IPR000163">
    <property type="entry name" value="Prohibitin"/>
</dbReference>
<keyword evidence="4" id="KW-0547">Nucleotide-binding</keyword>